<feature type="domain" description="Cadherin" evidence="2">
    <location>
        <begin position="3020"/>
        <end position="3109"/>
    </location>
</feature>
<feature type="domain" description="Cadherin" evidence="2">
    <location>
        <begin position="1004"/>
        <end position="1093"/>
    </location>
</feature>
<feature type="domain" description="Cadherin" evidence="2">
    <location>
        <begin position="1964"/>
        <end position="2053"/>
    </location>
</feature>
<feature type="domain" description="Cadherin" evidence="2">
    <location>
        <begin position="5479"/>
        <end position="5568"/>
    </location>
</feature>
<feature type="domain" description="Cadherin" evidence="2">
    <location>
        <begin position="5095"/>
        <end position="5184"/>
    </location>
</feature>
<feature type="region of interest" description="Disordered" evidence="1">
    <location>
        <begin position="5941"/>
        <end position="6523"/>
    </location>
</feature>
<feature type="domain" description="Cadherin" evidence="2">
    <location>
        <begin position="4711"/>
        <end position="4800"/>
    </location>
</feature>
<feature type="domain" description="Cadherin" evidence="2">
    <location>
        <begin position="2732"/>
        <end position="2821"/>
    </location>
</feature>
<reference evidence="3 4" key="1">
    <citation type="submission" date="2016-10" db="EMBL/GenBank/DDBJ databases">
        <title>Lutibacter sp. LPB0138, isolated from marine gastropod.</title>
        <authorList>
            <person name="Kim E."/>
            <person name="Yi H."/>
        </authorList>
    </citation>
    <scope>NUCLEOTIDE SEQUENCE [LARGE SCALE GENOMIC DNA]</scope>
    <source>
        <strain evidence="3 4">LPB0138</strain>
    </source>
</reference>
<dbReference type="GO" id="GO:0007156">
    <property type="term" value="P:homophilic cell adhesion via plasma membrane adhesion molecules"/>
    <property type="evidence" value="ECO:0007669"/>
    <property type="project" value="InterPro"/>
</dbReference>
<feature type="domain" description="Cadherin" evidence="2">
    <location>
        <begin position="4519"/>
        <end position="4608"/>
    </location>
</feature>
<dbReference type="GO" id="GO:0016020">
    <property type="term" value="C:membrane"/>
    <property type="evidence" value="ECO:0007669"/>
    <property type="project" value="InterPro"/>
</dbReference>
<dbReference type="STRING" id="1850246.LPB138_09515"/>
<name>A0A1D8P8I0_9FLAO</name>
<feature type="domain" description="Cadherin" evidence="2">
    <location>
        <begin position="3803"/>
        <end position="3892"/>
    </location>
</feature>
<dbReference type="InterPro" id="IPR002126">
    <property type="entry name" value="Cadherin-like_dom"/>
</dbReference>
<dbReference type="Pfam" id="PF17892">
    <property type="entry name" value="Cadherin_5"/>
    <property type="match status" value="1"/>
</dbReference>
<dbReference type="Gene3D" id="2.60.40.2810">
    <property type="match status" value="1"/>
</dbReference>
<feature type="compositionally biased region" description="Acidic residues" evidence="1">
    <location>
        <begin position="5946"/>
        <end position="6000"/>
    </location>
</feature>
<feature type="domain" description="Cadherin" evidence="2">
    <location>
        <begin position="4999"/>
        <end position="5088"/>
    </location>
</feature>
<gene>
    <name evidence="3" type="ORF">LPB138_09515</name>
</gene>
<feature type="domain" description="Cadherin" evidence="2">
    <location>
        <begin position="3995"/>
        <end position="4084"/>
    </location>
</feature>
<evidence type="ECO:0000256" key="1">
    <source>
        <dbReference type="SAM" id="MobiDB-lite"/>
    </source>
</evidence>
<dbReference type="OrthoDB" id="599464at2"/>
<dbReference type="Pfam" id="PF17963">
    <property type="entry name" value="Big_9"/>
    <property type="match status" value="56"/>
</dbReference>
<feature type="domain" description="Cadherin" evidence="2">
    <location>
        <begin position="2636"/>
        <end position="2725"/>
    </location>
</feature>
<feature type="domain" description="Cadherin" evidence="2">
    <location>
        <begin position="5287"/>
        <end position="5376"/>
    </location>
</feature>
<accession>A0A1D8P8I0</accession>
<feature type="domain" description="Cadherin" evidence="2">
    <location>
        <begin position="1676"/>
        <end position="1765"/>
    </location>
</feature>
<feature type="domain" description="Cadherin" evidence="2">
    <location>
        <begin position="1100"/>
        <end position="1189"/>
    </location>
</feature>
<dbReference type="PROSITE" id="PS50268">
    <property type="entry name" value="CADHERIN_2"/>
    <property type="match status" value="42"/>
</dbReference>
<organism evidence="3 4">
    <name type="scientific">Urechidicola croceus</name>
    <dbReference type="NCBI Taxonomy" id="1850246"/>
    <lineage>
        <taxon>Bacteria</taxon>
        <taxon>Pseudomonadati</taxon>
        <taxon>Bacteroidota</taxon>
        <taxon>Flavobacteriia</taxon>
        <taxon>Flavobacteriales</taxon>
        <taxon>Flavobacteriaceae</taxon>
        <taxon>Urechidicola</taxon>
    </lineage>
</organism>
<evidence type="ECO:0000313" key="4">
    <source>
        <dbReference type="Proteomes" id="UP000176050"/>
    </source>
</evidence>
<feature type="compositionally biased region" description="Acidic residues" evidence="1">
    <location>
        <begin position="6044"/>
        <end position="6298"/>
    </location>
</feature>
<feature type="domain" description="Cadherin" evidence="2">
    <location>
        <begin position="1196"/>
        <end position="1285"/>
    </location>
</feature>
<feature type="domain" description="Cadherin" evidence="2">
    <location>
        <begin position="3489"/>
        <end position="3604"/>
    </location>
</feature>
<feature type="compositionally biased region" description="Acidic residues" evidence="1">
    <location>
        <begin position="6342"/>
        <end position="6488"/>
    </location>
</feature>
<dbReference type="Pfam" id="PF13585">
    <property type="entry name" value="CHU_C"/>
    <property type="match status" value="1"/>
</dbReference>
<feature type="domain" description="Cadherin" evidence="2">
    <location>
        <begin position="2308"/>
        <end position="2437"/>
    </location>
</feature>
<feature type="domain" description="Cadherin" evidence="2">
    <location>
        <begin position="2828"/>
        <end position="2917"/>
    </location>
</feature>
<dbReference type="GO" id="GO:0005509">
    <property type="term" value="F:calcium ion binding"/>
    <property type="evidence" value="ECO:0007669"/>
    <property type="project" value="InterPro"/>
</dbReference>
<feature type="domain" description="Cadherin" evidence="2">
    <location>
        <begin position="1292"/>
        <end position="1381"/>
    </location>
</feature>
<feature type="domain" description="Cadherin" evidence="2">
    <location>
        <begin position="3707"/>
        <end position="3796"/>
    </location>
</feature>
<keyword evidence="4" id="KW-1185">Reference proteome</keyword>
<feature type="domain" description="Cadherin" evidence="2">
    <location>
        <begin position="3609"/>
        <end position="3700"/>
    </location>
</feature>
<feature type="domain" description="Cadherin" evidence="2">
    <location>
        <begin position="3212"/>
        <end position="3301"/>
    </location>
</feature>
<dbReference type="EMBL" id="CP017478">
    <property type="protein sequence ID" value="AOW20894.1"/>
    <property type="molecule type" value="Genomic_DNA"/>
</dbReference>
<feature type="domain" description="Cadherin" evidence="2">
    <location>
        <begin position="1388"/>
        <end position="1477"/>
    </location>
</feature>
<proteinExistence type="predicted"/>
<feature type="domain" description="Cadherin" evidence="2">
    <location>
        <begin position="5671"/>
        <end position="5760"/>
    </location>
</feature>
<dbReference type="SUPFAM" id="SSF103647">
    <property type="entry name" value="TSP type-3 repeat"/>
    <property type="match status" value="1"/>
</dbReference>
<feature type="domain" description="Cadherin" evidence="2">
    <location>
        <begin position="5575"/>
        <end position="5664"/>
    </location>
</feature>
<feature type="domain" description="Cadherin" evidence="2">
    <location>
        <begin position="3116"/>
        <end position="3205"/>
    </location>
</feature>
<dbReference type="KEGG" id="lul:LPB138_09515"/>
<feature type="domain" description="Cadherin" evidence="2">
    <location>
        <begin position="3308"/>
        <end position="3397"/>
    </location>
</feature>
<feature type="domain" description="Cadherin" evidence="2">
    <location>
        <begin position="2156"/>
        <end position="2245"/>
    </location>
</feature>
<dbReference type="Gene3D" id="2.60.40.1200">
    <property type="match status" value="1"/>
</dbReference>
<feature type="domain" description="Cadherin" evidence="2">
    <location>
        <begin position="1868"/>
        <end position="1957"/>
    </location>
</feature>
<dbReference type="InterPro" id="IPR028974">
    <property type="entry name" value="TSP_type-3_rpt"/>
</dbReference>
<feature type="domain" description="Cadherin" evidence="2">
    <location>
        <begin position="2924"/>
        <end position="3013"/>
    </location>
</feature>
<feature type="domain" description="Cadherin" evidence="2">
    <location>
        <begin position="1772"/>
        <end position="1861"/>
    </location>
</feature>
<feature type="domain" description="Cadherin" evidence="2">
    <location>
        <begin position="2060"/>
        <end position="2149"/>
    </location>
</feature>
<feature type="domain" description="Cadherin" evidence="2">
    <location>
        <begin position="2444"/>
        <end position="2533"/>
    </location>
</feature>
<dbReference type="Proteomes" id="UP000176050">
    <property type="component" value="Chromosome"/>
</dbReference>
<feature type="domain" description="Cadherin" evidence="2">
    <location>
        <begin position="1484"/>
        <end position="1573"/>
    </location>
</feature>
<feature type="domain" description="Cadherin" evidence="2">
    <location>
        <begin position="4863"/>
        <end position="4992"/>
    </location>
</feature>
<feature type="domain" description="Cadherin" evidence="2">
    <location>
        <begin position="5383"/>
        <end position="5472"/>
    </location>
</feature>
<protein>
    <recommendedName>
        <fullName evidence="2">Cadherin domain-containing protein</fullName>
    </recommendedName>
</protein>
<feature type="domain" description="Cadherin" evidence="2">
    <location>
        <begin position="2540"/>
        <end position="2629"/>
    </location>
</feature>
<feature type="domain" description="Cadherin" evidence="2">
    <location>
        <begin position="5191"/>
        <end position="5280"/>
    </location>
</feature>
<evidence type="ECO:0000313" key="3">
    <source>
        <dbReference type="EMBL" id="AOW20894.1"/>
    </source>
</evidence>
<dbReference type="PANTHER" id="PTHR34720:SF9">
    <property type="entry name" value="BLR4714 PROTEIN"/>
    <property type="match status" value="1"/>
</dbReference>
<feature type="domain" description="Cadherin" evidence="2">
    <location>
        <begin position="4615"/>
        <end position="4704"/>
    </location>
</feature>
<evidence type="ECO:0000259" key="2">
    <source>
        <dbReference type="PROSITE" id="PS50268"/>
    </source>
</evidence>
<dbReference type="NCBIfam" id="NF012211">
    <property type="entry name" value="tand_rpt_95"/>
    <property type="match status" value="57"/>
</dbReference>
<dbReference type="PANTHER" id="PTHR34720">
    <property type="entry name" value="MICROCYSTIN DEPENDENT PROTEIN"/>
    <property type="match status" value="1"/>
</dbReference>
<sequence>MFKLVKIFNNIFMQAINIATPYYNDMKKKYINISQLFTIIFFVCLSVNNLYAQDNDNDSILDIYDLDDDNDGILDVDECNELTLWSMNAPSSASSQTGVIGNSSCIQSNITITTPDGFLRNATSNNNQEDVVAINETYNPAVYTIAFSEPVRDLTFVVDNLGYVSPDDILGDFTITYEDNSVVSGVSFDLLPGVLNTGTNPISIEAFGYSIPLVANSSSGRDVLKTTIGGIDYLTGDPSLTNNCSEQYSGAVAFPSTSGAAGLGVRQISFTREGNGCNTYAAFSFFGTVSYDSDGDGIPDSLDNDSDGDGCPDAVEASGDFDATDLDGNNQLDYGVDADGVPIDGTTSLQQNTTPAVLDDSISVACDPIAQDDIITGILEDSANNTIAVLADNGNGPDDFGGDGPNIGTIGLSSGTTANGGTVTVNDGGTPDDPTDDTINYTPPANFNGNDTFDYTITDGNGDTVSGTVTVTVTAVPDAPVADDELTETTDEDTPVTVDVLDGDIDADGDTLTITEIDGTAIAEGETVPVTGGTVTLTGGELVVTPTPDSTVDISFDYTVEDPSGLSDTGSVLVDVVPVNDAPVADDELTETTDEDTPVTVDVLDGDIDADGDTLTITEIDGTAIAEGETVPVTGGTVTLTGGELVVTPTPDSTVDISFDYTVEDPSGLSDTGSVLVDVTPINDAPVADDELTETTDEDTPVTVDVLDGDIDADGDTLTITEIDGTAIAEGETVPVTGGTVTLTGGELVVTPTPDSTVDISFDYTVEDPSGLSDTGSVLVDVTPINDAPVADDELTETTDEDTPVTVDVLDGDIDADGDTLTITEIDGTAIAEGETVPVTGGTVTLTGGELVVTPTPDSTVDISFDYTVEDPSGLSDTGSVLVDVVPVNDAPVADDELTETTDEDTPVTVDVLDGDIDADGDTLTITEIDGTAIAEGETVPVTGGTVTLTGGELVVTPTPDSTVDISFDYTVEDPSGLSDTGSVLVDVVPVNDAPVANDDSATTDEDTAVAIDILSNDTDLDGTIDPTSVTEITPPTNGTIAIDPTTGEVTYTPDANFNGTDTFTYQVCDDDGQCDTATVTVTVNDINDGPVANDDSATTDEDTAVAIDILSNDTDLDGTIDPTSVTEVTPPTNGTIAIDPTTGEVTYTPDANFNGTDTFEYQVCDDDGQCDTATVTVTVNDINDGPVANDDSATTDEDTAVAIDILSNDTDLDGTIDPTSVTEITPPTNGTIAIDPTTGEVTYTPDANFNGTDTFTYQVCDDDGQCDTATVTVTVNDINDGPVANDDSATTDEDTAVAIDILSNDTDLDGTIDPTSVTEITPPVNGTIDIDPTTGEVTYTPDANFNGTDTFTYQVCDDDGQCDTATVTVTVNDINDGPVANDDSATTDEDTAVAIDILSNDTDLDGTIDPTSVTEVTPPTNGTIAIDPTTGEVTYTPDANFNGTDTFEYQVCDDDGQCDTATVTVTVNDINDGPVANDDSATTDEDTAVAINVIGNDTDLDGTIDPTSVTEITPPTNGTIAIDPTTGEVTYTPDANFNGTDTFEYQVCDDDGQCDTATVTVTVNDINDGPVANDDSATTDEDTAVAIDILSNDTDLDGTIDPTSVTEITPPTNGTIAIDSTTGEVTYTPDANFNGTDTFTYQVCDDDGQCDTATVTVTVNDINDGPVANDDSATTDEDTAVAIDILSNDTDLDGTIDPTSVTEVTPPTNGTIAIDPTTGEVTYTPDANFNGTDTFEYQVCDDDGQCDTATVTVTVNDINDGPVANDDSATTDEDTAVAIDILSNDTDLDGTIDPTSVTEITPPTNGTIAIDPTTGEVTYTPDANFNGTDTFTYQVCDDDGQCDTATVTVTVNDINDGPVANDDSATTDEDTAVAIDILSNDTDLDGTIDPTSVTEITPPVNGTIDIDPTTGEVTYTPDANFNGTDTFTYQVCDDDGQCDTATVTVTVNDINDGPVANDDSATTDEDTAVAIDILSNDTDLDGTIDPTSVTEVTPPTNGTIAIDPTTGEVTYTPDANFNGTDTFEYQVCDDDGQCDTATVTVTVNDINDGPVANDDSATTDEDTAVAIDILSNDTDLDGTIDPTSVTEVTPPTNGTIAIDPTTGEVTYTPDANFNGTDTFTYQVCDDDGQCDTATVTVTVNDINDGPVANDDSATTDEDTAVAIDILSNDTDLDGTIDPTSVTEITPPTNGTIAIDPTTGEVTYTPDANFNGTDTFEYQVCDDDGQCDTATVTVTVNDINDGPVANDDSATTDEDTAVAIDILSNDTDLDGTIDPTSVTEITPPTNGTIAINPTTGEVTYTPDANFNGTDTFEYQVCDNDGQCDTATVTVTVNDINDGPVANDDSATTDEDTAVAIDILSNDTDLDGTIDPTSVTEITPPTNGTIAIDPTTGEVTYTPDANFNGTDTFEYQVCDDDGQCDTATVTVTVNDINDGPVANDDSATTDEDTAVAIDILSNDTDLDGTIDPTSVTEITPPTNGTIAIDPTTGEVTYTPDANFNGTDTFEYQVCDDDGQCDTATVTVTVNDINDGPVANDDSATTDEDTAVAIDILSNDTDLDGTIDPTSVTEITPPTNGTIAIDPTTGEVTYTPDANFNGTDTFEYQVCDDDGQCDTATVTVTVNDINDGPVANDDSATTDEDTAVAIDILSNDTDLDGTIDPTSVTEITPPTNGTIAIDPTTGEVTYTPDANFNGTDTFVYQVCDNDGQCDTATVTVTVNDINDGPVANDDTATTDEDTAVAINVIGNDTDLDGTIDPTSVTEITPPTNGTIAIDPTTGEVTYTPDANFNGTDTFEYQVCDDDGQCDTATVTVTVNDINDGPVANDDSATTDEDTAVAIDILSNDTDLDGTIDPTSVTEITPPTNGTIAIDPTTGEVIYTPDANFNGTDTFTYQVCDDDGQCDTATVTVTVNDINDGPVANDDSATTDEDTAVAIDILSNDTDLDGTIDPTSVTEITPPTNGTIAIDPTTGEVTYTPDANFNGTDTFEYQVCDDDGQCDTATVTVTVNDINDGPVANDDSATTDEDTAVAIDILSNDTDLDGTIDPTSVTEITPPTNGTIAIDPTTGEVTYTPDANFNGTDTFEYQVCDDDGQCDTATVTVTVNDINDGPVANDDSATTDEDTAVAIDILSNDTDLDGTIDPTSVTEITPPTNGTIAIDPTTGEVTYTPDANFNGTDTFTYQVCDDDGQCDTATVTVTVNDINDGPVANDDSATTDEDTAVAIDILSNDTDLDGTIDPTSVTEITPPTNGTIAIDPTTGEVTYTPDANFNGTDTFEYQVCDDDGQCDTATVTVTVNDINDGPVANDDSATTDEDTAVAIDILSNDTDLDGTIDPTSVTEITPPTNGTIAIDPTTGEVTYTPDANFNGTDTFEYQVCDDDGQCDTATVTVTVNDVNDLPLAQDDTVLVDEDSVNNSIAVLADNGNGADNFGGDGPNTGTISLPSGTTVNGGTVTVNDGGTPNDPTDDTIDYTPALDFTGTDSFEYTITDANGDMSTATVTVTVNPINDAPVANDDSATTDEDTAVAIDILSNDTDLDGTIDPTSVTEITPPTNGTIAIDPTTGEVTYTPDANFNGTDTFEYQVCDDDGQCDTATVTVTVNDINDGPVANDDSTTTDEDTAVAIDILSNDTDLDGTIDPTSVTEITPPTNGTIAIDPTTGEVTYTPDANFNGTDTFEYQVCDDDGQCDTATVTVTVNDINDGPVANDDSATTDEDTAVAINVIGNDTDLDGTIDPTSVTEITPPTNGTIAIDPTTGEVTYTPDANFNGTDTFEYQVCDDDGQCDTATVTVTVNDINDGPVANDDSATTDEDTAVAIDILSNDTDLDGTIDPTSVTEITPPTNGTIAIDPTTGEVTYTPDADFNGTDTFVYQVCDNDGQCDTATVTVTVNDINDGPVANDDSAITDEDTAVAIDILSNDTDLDGAIDPTSVTEITPPTNGTIAIDPTTGEVTYTPDANFNGTDTFEYQVCDDDGQCDTATVTVTVNDINDGPVANDDSATTDEDTAVAIDILSNDTDLDGTIDPTSVTEITPPTNGTIAIDPTTGEVTYTPDANFNGTDTFEYQVCDDDGQCDTATVTVTVNDVNDLPLAQDDTVLVDEDSVNNSIAVLADNGNGADNFGGDGPNTGTISLPSGTTVNGGTVTVNDGGTPNDPTDDTIDYTPALDFTGTDSFEYTITDANGDTSTATVSVIVNDINDAPVALDDLSTTDPGVPVIISVLTNDSDVDGDTLTVTTIITPPVNGGVVINADGTITYTPNSGFMNGTDTFEYEVCDSSGQCDIAEVTVIVPKSFLPPTANPDTDTVLEDTTLTVEAAAGLLSNDTDPNTDETITLTEFEVEGTTYTAGTTVNLVEGELTINSDGSYEFVPTADYTGSVPQVTYTIDDGNGGTASSTLDITVLPVNDLPQAQDDAVIVDEDSIDNSISVLADNGNGEDDFGGDGPNMGTISLPLGTTVNGGAVTVNDGGTPNDPTDDTIDYTPASDFNGTDTFEYTITDANGDMSTATVTVTVNPINDLPVANDDSATTDEDTAVAIDILSNDTDLDGTIDPTSVTEITPPTNGTIAIDPTTGEVTYTPDANFNGTDTFEYQVCDDDGQCDTATVTVTVNDINDGPVANDDSATTDEDTAVAIDILSNDTDLDGTIDPTSVTEVTPPTNGTIAIDPTTGEVTYTPDANFNGTDTFTYQVCDDDGQCDTATVTVTVNDINDGPVANDDSATTDEDTAVAIDILSNDTDLDGTIDPTSVTEITPPTNGTIAIDPTTGEVTYTPDANFNGTDTFEYQVCDDDGQCDTATVTVTVNDINDGPVANDDSATTDEDTAVAIDILSNDTDLDGTIDPTSVTEITPPTNGTIAINPTTGEVTYTPDANFNGTDTFEYQVCDNDGQCDTATVTVTVNDINDGPVANDDSATTDEDTAVAIDILSNDTDLDGTIDPTSVTEITPPTNGTIAIDPTTGEVTYTPDANFNGTDTFEYQVCDDDGQCDTATVTVTVNDINDGPVANDDSATTDEDTAVAIDILSNDTDLDGTIDPTSVTEITPPTNGTIAIDPTTGEVTYTPDANFNGTDTFEYQVCDDDGQCDTATVTVTVNDINDGPVANDDSATTDEDTAVAIDILSNDTDLDGTIDPTSVTEITPPTNGTIAIDPTTGEVTYTPDANFNGTDTFEYQVCDDDGQCDTATVTVTVNDINDGPVANDDSATTDEDTAVAIDILSNDTDLDGTIDPTSVTEITPPTNGTIAIDPTTGEVTYTPDANFNGTDTFEYQVCDDDGQCDTATVTVTVNDINDGPVANDDSATTDEDTAVAIDILSNDTDLDGTIDPTSVTEITPPTNGTIAIDPTTGEVTYTPDANFNGTDTFEYQVCDDDGQCDTATVTVTVNDINDGPVANDDSATTDEDTAVAIDILSNDTDLDGTIDPTSVTEITPPTNGTIAIDPTTGEVTYTPDANFNGTDTFEYQVCDDDGQCDTATVTVTVNDINDGPVANDDSATTDEDTAVAIDILSNDTDLDGTIDPTSVTEITPPTNGTIAIDPTTGEVTYTPDANFNGTDTFEYQVCDDDGQCDTATVTVTVNDINDGPVANDDSATTDEDTAVAIDILSNDTDLDGTIDPTSVTEITPPTNGTIAIDPTTGEVTYTPDANFNGTDTFEYQVCDDDGQCDTATVTVTVNDINDGPVANDDSATTDEDTAVAIDILSNDTDLDGTIDPTSVTEITPPTNGTIAIDPTTGEVTYTPDANFNGTDTFEYQVCDDDGQCDTATVTVTVNDINDGPVANDDSATTDEDTAVAIDILSNDTDLDGTIDPTSVTEITPPTNGTIAIDPTTGEVTYTPDANFNGTDTFEYQVCDDDGQCDTATVTVTVNDVNELPVANDDSVSTVEDTPVTIDILSNDTDDGTIDPTSVTEITPPANGSISIDPVTGEIIYTPNEGFIGVDSFEYQVCDNDGQCDTATVTITVSPDNDGDGIEDSIDLDDDNDGLTDEEEQNGDPLLDTDGDGIIDSLDLDSDGDGINDVDESGHGELDANNDGQVDGPVGVNGLPDGAEGGVDGNGPDYIPQDTDGDGVDDFQDTDDDGDGINTADEDIDNDGDPTNDDTDGDGIPDYLDSDDDGDGIDTADEDIDNDGDPTNDDTDGDGIPDYLDSDDDGDGIDTADEDINNDGDPTNDDTDGDGIPDYLDSDDDGDGINTADEDIDNDGDPTNDDTDGDGIPDYLDSDDDGDGINTADEDIDNDGDPTNDDTDGDGIPDYLDDTDDTPGPDSDGDGIEDSIDLDDDNDGLTDEEEQNGDPLLDTDGDGIIDSLDLDSDGDGINDVDESGHGELDANNDGQVDGPVGVNGLPDGAEGGVDGNGPDYTPQDTDGDGVDDFQDTDDDGDGIDTADEDIDNDGDPTNDDTDGDGIPDYLDSDDDGDGIDTADEDINNDGDPANDDTDGDGIPDYLDSDDDGDGIDTADEDIDNDGDPTNDDTDGDGIPDYLDSDDDGDGIDTADEDIDNDGDPTNDDTDSDGIPNYLDSDDDGDGVDTILEDTNGDGDLMNDDLDDDGIPDYLDLDTDFFIPEGFTPNGDNTNEVFEIDGLEVYYPNFTMEIINRWGNVVYSYTHNGDSSKEPIWWDGYSNGRMTINSNEIVPTGTYFYTIYFNKDGRKPKTGWVYVRK</sequence>
<dbReference type="InterPro" id="IPR041690">
    <property type="entry name" value="Cadherin_5"/>
</dbReference>
<feature type="compositionally biased region" description="Acidic residues" evidence="1">
    <location>
        <begin position="6496"/>
        <end position="6523"/>
    </location>
</feature>
<feature type="domain" description="Cadherin" evidence="2">
    <location>
        <begin position="3899"/>
        <end position="3988"/>
    </location>
</feature>
<dbReference type="Gene3D" id="2.60.40.3440">
    <property type="match status" value="50"/>
</dbReference>
<feature type="domain" description="Cadherin" evidence="2">
    <location>
        <begin position="1580"/>
        <end position="1669"/>
    </location>
</feature>